<dbReference type="SUPFAM" id="SSF53244">
    <property type="entry name" value="MurD-like peptide ligases, peptide-binding domain"/>
    <property type="match status" value="1"/>
</dbReference>
<evidence type="ECO:0000313" key="11">
    <source>
        <dbReference type="EMBL" id="PJF47840.1"/>
    </source>
</evidence>
<keyword evidence="7 8" id="KW-0573">Peptidoglycan synthesis</keyword>
<organism evidence="11 12">
    <name type="scientific">Candidatus Thermofonsia Clade 3 bacterium</name>
    <dbReference type="NCBI Taxonomy" id="2364212"/>
    <lineage>
        <taxon>Bacteria</taxon>
        <taxon>Bacillati</taxon>
        <taxon>Chloroflexota</taxon>
        <taxon>Candidatus Thermofontia</taxon>
        <taxon>Candidatus Thermofonsia Clade 3</taxon>
    </lineage>
</organism>
<accession>A0A2M8QDG9</accession>
<dbReference type="InterPro" id="IPR036615">
    <property type="entry name" value="Mur_ligase_C_dom_sf"/>
</dbReference>
<dbReference type="UniPathway" id="UPA00219"/>
<comment type="catalytic activity">
    <reaction evidence="7 8">
        <text>UDP-N-acetyl-alpha-D-muramoyl-L-alanine + D-glutamate + ATP = UDP-N-acetyl-alpha-D-muramoyl-L-alanyl-D-glutamate + ADP + phosphate + H(+)</text>
        <dbReference type="Rhea" id="RHEA:16429"/>
        <dbReference type="ChEBI" id="CHEBI:15378"/>
        <dbReference type="ChEBI" id="CHEBI:29986"/>
        <dbReference type="ChEBI" id="CHEBI:30616"/>
        <dbReference type="ChEBI" id="CHEBI:43474"/>
        <dbReference type="ChEBI" id="CHEBI:83898"/>
        <dbReference type="ChEBI" id="CHEBI:83900"/>
        <dbReference type="ChEBI" id="CHEBI:456216"/>
        <dbReference type="EC" id="6.3.2.9"/>
    </reaction>
</comment>
<dbReference type="InterPro" id="IPR005762">
    <property type="entry name" value="MurD"/>
</dbReference>
<evidence type="ECO:0000256" key="5">
    <source>
        <dbReference type="ARBA" id="ARBA00022741"/>
    </source>
</evidence>
<dbReference type="Pfam" id="PF21799">
    <property type="entry name" value="MurD-like_N"/>
    <property type="match status" value="1"/>
</dbReference>
<comment type="pathway">
    <text evidence="2 7 8">Cell wall biogenesis; peptidoglycan biosynthesis.</text>
</comment>
<evidence type="ECO:0000313" key="12">
    <source>
        <dbReference type="Proteomes" id="UP000230790"/>
    </source>
</evidence>
<dbReference type="HAMAP" id="MF_00639">
    <property type="entry name" value="MurD"/>
    <property type="match status" value="1"/>
</dbReference>
<evidence type="ECO:0000256" key="6">
    <source>
        <dbReference type="ARBA" id="ARBA00022840"/>
    </source>
</evidence>
<dbReference type="Gene3D" id="3.40.1190.10">
    <property type="entry name" value="Mur-like, catalytic domain"/>
    <property type="match status" value="1"/>
</dbReference>
<evidence type="ECO:0000256" key="8">
    <source>
        <dbReference type="RuleBase" id="RU003664"/>
    </source>
</evidence>
<keyword evidence="3 7" id="KW-0963">Cytoplasm</keyword>
<evidence type="ECO:0000259" key="9">
    <source>
        <dbReference type="Pfam" id="PF02875"/>
    </source>
</evidence>
<dbReference type="GO" id="GO:0051301">
    <property type="term" value="P:cell division"/>
    <property type="evidence" value="ECO:0007669"/>
    <property type="project" value="UniProtKB-KW"/>
</dbReference>
<dbReference type="PANTHER" id="PTHR43692">
    <property type="entry name" value="UDP-N-ACETYLMURAMOYLALANINE--D-GLUTAMATE LIGASE"/>
    <property type="match status" value="1"/>
</dbReference>
<dbReference type="Gene3D" id="3.40.50.720">
    <property type="entry name" value="NAD(P)-binding Rossmann-like Domain"/>
    <property type="match status" value="1"/>
</dbReference>
<gene>
    <name evidence="7 11" type="primary">murD</name>
    <name evidence="11" type="ORF">CUN48_06560</name>
</gene>
<comment type="subcellular location">
    <subcellularLocation>
        <location evidence="1 7 8">Cytoplasm</location>
    </subcellularLocation>
</comment>
<feature type="binding site" evidence="7">
    <location>
        <begin position="114"/>
        <end position="120"/>
    </location>
    <ligand>
        <name>ATP</name>
        <dbReference type="ChEBI" id="CHEBI:30616"/>
    </ligand>
</feature>
<dbReference type="SUPFAM" id="SSF51984">
    <property type="entry name" value="MurCD N-terminal domain"/>
    <property type="match status" value="1"/>
</dbReference>
<evidence type="ECO:0000259" key="10">
    <source>
        <dbReference type="Pfam" id="PF08245"/>
    </source>
</evidence>
<dbReference type="Pfam" id="PF08245">
    <property type="entry name" value="Mur_ligase_M"/>
    <property type="match status" value="1"/>
</dbReference>
<dbReference type="SUPFAM" id="SSF53623">
    <property type="entry name" value="MurD-like peptide ligases, catalytic domain"/>
    <property type="match status" value="1"/>
</dbReference>
<dbReference type="PANTHER" id="PTHR43692:SF1">
    <property type="entry name" value="UDP-N-ACETYLMURAMOYLALANINE--D-GLUTAMATE LIGASE"/>
    <property type="match status" value="1"/>
</dbReference>
<evidence type="ECO:0000256" key="3">
    <source>
        <dbReference type="ARBA" id="ARBA00022490"/>
    </source>
</evidence>
<comment type="caution">
    <text evidence="11">The sequence shown here is derived from an EMBL/GenBank/DDBJ whole genome shotgun (WGS) entry which is preliminary data.</text>
</comment>
<comment type="similarity">
    <text evidence="7">Belongs to the MurCDEF family.</text>
</comment>
<dbReference type="GO" id="GO:0008764">
    <property type="term" value="F:UDP-N-acetylmuramoylalanine-D-glutamate ligase activity"/>
    <property type="evidence" value="ECO:0007669"/>
    <property type="project" value="UniProtKB-UniRule"/>
</dbReference>
<dbReference type="NCBIfam" id="TIGR01087">
    <property type="entry name" value="murD"/>
    <property type="match status" value="1"/>
</dbReference>
<keyword evidence="4 7" id="KW-0436">Ligase</keyword>
<dbReference type="InterPro" id="IPR013221">
    <property type="entry name" value="Mur_ligase_cen"/>
</dbReference>
<feature type="domain" description="Mur ligase central" evidence="10">
    <location>
        <begin position="112"/>
        <end position="310"/>
    </location>
</feature>
<name>A0A2M8QDG9_9CHLR</name>
<dbReference type="GO" id="GO:0071555">
    <property type="term" value="P:cell wall organization"/>
    <property type="evidence" value="ECO:0007669"/>
    <property type="project" value="UniProtKB-KW"/>
</dbReference>
<dbReference type="GO" id="GO:0009252">
    <property type="term" value="P:peptidoglycan biosynthetic process"/>
    <property type="evidence" value="ECO:0007669"/>
    <property type="project" value="UniProtKB-UniRule"/>
</dbReference>
<dbReference type="Pfam" id="PF02875">
    <property type="entry name" value="Mur_ligase_C"/>
    <property type="match status" value="1"/>
</dbReference>
<keyword evidence="6 7" id="KW-0067">ATP-binding</keyword>
<evidence type="ECO:0000256" key="7">
    <source>
        <dbReference type="HAMAP-Rule" id="MF_00639"/>
    </source>
</evidence>
<dbReference type="AlphaFoldDB" id="A0A2M8QDG9"/>
<feature type="domain" description="Mur ligase C-terminal" evidence="9">
    <location>
        <begin position="333"/>
        <end position="451"/>
    </location>
</feature>
<dbReference type="InterPro" id="IPR004101">
    <property type="entry name" value="Mur_ligase_C"/>
</dbReference>
<evidence type="ECO:0000256" key="4">
    <source>
        <dbReference type="ARBA" id="ARBA00022598"/>
    </source>
</evidence>
<dbReference type="InterPro" id="IPR036565">
    <property type="entry name" value="Mur-like_cat_sf"/>
</dbReference>
<keyword evidence="5 7" id="KW-0547">Nucleotide-binding</keyword>
<sequence>MDWTGKQVVILGIARQGTALARYLVAHGARVTLSDLKPREQLDLQPLADLPGVDFVLGGHPLALLDRCDLLCLSGGVPSDLPIVQEARRRGIRLSNDAQVFFEVCPARIIGVTGSAGKTTTTTLIGEMLKLSTQEAAGSPAPARSVWVGGNIGNPLISDVERIRSEDWVVMELSSFQLELMTRSPHIACVTNITPNHLDRHGTMEAYIAAKRRILDFQSPRDWRVLSADNEVTAGLEGSARALWFSTRNEPRGDGAWMDAAGYLRIRVDRTAESPIGDRPSRIDAVICHRRELLLMGEHNVANVLAAATVCAAAGASVEALRRVSTTFRGVAHRLQLVAQRGGVRWYDDSIATTPERLMAALRCFDQPVILLCGGRDKHLPWEAAVRMMVERCKAVVLFGEMGPMVAEKLSDEQKRTNRLAFQWSQCGSLEEAVAEAHRLAQPGDAVLLSPGGTSYDAFKDFAERGDFFRKLVDALPAA</sequence>
<keyword evidence="7 8" id="KW-0131">Cell cycle</keyword>
<comment type="function">
    <text evidence="7 8">Cell wall formation. Catalyzes the addition of glutamate to the nucleotide precursor UDP-N-acetylmuramoyl-L-alanine (UMA).</text>
</comment>
<dbReference type="GO" id="GO:0005524">
    <property type="term" value="F:ATP binding"/>
    <property type="evidence" value="ECO:0007669"/>
    <property type="project" value="UniProtKB-UniRule"/>
</dbReference>
<dbReference type="GO" id="GO:0005737">
    <property type="term" value="C:cytoplasm"/>
    <property type="evidence" value="ECO:0007669"/>
    <property type="project" value="UniProtKB-SubCell"/>
</dbReference>
<dbReference type="Proteomes" id="UP000230790">
    <property type="component" value="Unassembled WGS sequence"/>
</dbReference>
<dbReference type="EMBL" id="PGTN01000033">
    <property type="protein sequence ID" value="PJF47840.1"/>
    <property type="molecule type" value="Genomic_DNA"/>
</dbReference>
<dbReference type="EC" id="6.3.2.9" evidence="7 8"/>
<evidence type="ECO:0000256" key="1">
    <source>
        <dbReference type="ARBA" id="ARBA00004496"/>
    </source>
</evidence>
<dbReference type="GO" id="GO:0008360">
    <property type="term" value="P:regulation of cell shape"/>
    <property type="evidence" value="ECO:0007669"/>
    <property type="project" value="UniProtKB-KW"/>
</dbReference>
<evidence type="ECO:0000256" key="2">
    <source>
        <dbReference type="ARBA" id="ARBA00004752"/>
    </source>
</evidence>
<keyword evidence="7 8" id="KW-0132">Cell division</keyword>
<keyword evidence="7 8" id="KW-0133">Cell shape</keyword>
<keyword evidence="7 8" id="KW-0961">Cell wall biogenesis/degradation</keyword>
<proteinExistence type="inferred from homology"/>
<reference evidence="11 12" key="1">
    <citation type="submission" date="2017-11" db="EMBL/GenBank/DDBJ databases">
        <title>Evolution of Phototrophy in the Chloroflexi Phylum Driven by Horizontal Gene Transfer.</title>
        <authorList>
            <person name="Ward L.M."/>
            <person name="Hemp J."/>
            <person name="Shih P.M."/>
            <person name="Mcglynn S.E."/>
            <person name="Fischer W."/>
        </authorList>
    </citation>
    <scope>NUCLEOTIDE SEQUENCE [LARGE SCALE GENOMIC DNA]</scope>
    <source>
        <strain evidence="11">JP3_7</strain>
    </source>
</reference>
<protein>
    <recommendedName>
        <fullName evidence="7 8">UDP-N-acetylmuramoylalanine--D-glutamate ligase</fullName>
        <ecNumber evidence="7 8">6.3.2.9</ecNumber>
    </recommendedName>
    <alternativeName>
        <fullName evidence="7">D-glutamic acid-adding enzyme</fullName>
    </alternativeName>
    <alternativeName>
        <fullName evidence="7">UDP-N-acetylmuramoyl-L-alanyl-D-glutamate synthetase</fullName>
    </alternativeName>
</protein>
<dbReference type="Gene3D" id="3.90.190.20">
    <property type="entry name" value="Mur ligase, C-terminal domain"/>
    <property type="match status" value="1"/>
</dbReference>